<feature type="chain" id="PRO_5042003052" evidence="1">
    <location>
        <begin position="17"/>
        <end position="250"/>
    </location>
</feature>
<protein>
    <submittedName>
        <fullName evidence="2">Uncharacterized protein</fullName>
    </submittedName>
</protein>
<organism evidence="2 3">
    <name type="scientific">Chrysophaeum taylorii</name>
    <dbReference type="NCBI Taxonomy" id="2483200"/>
    <lineage>
        <taxon>Eukaryota</taxon>
        <taxon>Sar</taxon>
        <taxon>Stramenopiles</taxon>
        <taxon>Ochrophyta</taxon>
        <taxon>Pelagophyceae</taxon>
        <taxon>Pelagomonadales</taxon>
        <taxon>Pelagomonadaceae</taxon>
        <taxon>Chrysophaeum</taxon>
    </lineage>
</organism>
<dbReference type="EMBL" id="JAQMWT010000555">
    <property type="protein sequence ID" value="KAJ8599522.1"/>
    <property type="molecule type" value="Genomic_DNA"/>
</dbReference>
<gene>
    <name evidence="2" type="ORF">CTAYLR_004037</name>
</gene>
<proteinExistence type="predicted"/>
<dbReference type="Proteomes" id="UP001230188">
    <property type="component" value="Unassembled WGS sequence"/>
</dbReference>
<keyword evidence="3" id="KW-1185">Reference proteome</keyword>
<reference evidence="2" key="1">
    <citation type="submission" date="2023-01" db="EMBL/GenBank/DDBJ databases">
        <title>Metagenome sequencing of chrysophaentin producing Chrysophaeum taylorii.</title>
        <authorList>
            <person name="Davison J."/>
            <person name="Bewley C."/>
        </authorList>
    </citation>
    <scope>NUCLEOTIDE SEQUENCE</scope>
    <source>
        <strain evidence="2">NIES-1699</strain>
    </source>
</reference>
<name>A0AAD7U762_9STRA</name>
<dbReference type="AlphaFoldDB" id="A0AAD7U762"/>
<sequence length="250" mass="27980">MIRGVVLIVAAAVVFAASVAVIAVAPMMTTLDMVPGPSDDVIQSMYNHALDCSFVDDDKFDWGTRVCARGDSYTCAEYSHPARIWAACNSTCNSYAMKRIERDIAEADDYHWDSERHFNDSWWVVCEWEAIKRLPELCNGTFHPSFPESSRNVDPSEHERYEMVLPDTTWDSCNSHAFCTVGLEDDGSLATYVRAVVEHYSWVASPGVAKENVFKYFDKWCAAGVLAAIDDGSFDPTAQSKDWPKLYPSS</sequence>
<evidence type="ECO:0000313" key="3">
    <source>
        <dbReference type="Proteomes" id="UP001230188"/>
    </source>
</evidence>
<evidence type="ECO:0000256" key="1">
    <source>
        <dbReference type="SAM" id="SignalP"/>
    </source>
</evidence>
<comment type="caution">
    <text evidence="2">The sequence shown here is derived from an EMBL/GenBank/DDBJ whole genome shotgun (WGS) entry which is preliminary data.</text>
</comment>
<evidence type="ECO:0000313" key="2">
    <source>
        <dbReference type="EMBL" id="KAJ8599522.1"/>
    </source>
</evidence>
<feature type="signal peptide" evidence="1">
    <location>
        <begin position="1"/>
        <end position="16"/>
    </location>
</feature>
<keyword evidence="1" id="KW-0732">Signal</keyword>
<accession>A0AAD7U762</accession>